<dbReference type="Pfam" id="PF12911">
    <property type="entry name" value="OppC_N"/>
    <property type="match status" value="1"/>
</dbReference>
<evidence type="ECO:0000256" key="3">
    <source>
        <dbReference type="ARBA" id="ARBA00022475"/>
    </source>
</evidence>
<dbReference type="PANTHER" id="PTHR43386:SF25">
    <property type="entry name" value="PEPTIDE ABC TRANSPORTER PERMEASE PROTEIN"/>
    <property type="match status" value="1"/>
</dbReference>
<dbReference type="Pfam" id="PF00528">
    <property type="entry name" value="BPD_transp_1"/>
    <property type="match status" value="1"/>
</dbReference>
<dbReference type="GO" id="GO:0005886">
    <property type="term" value="C:plasma membrane"/>
    <property type="evidence" value="ECO:0007669"/>
    <property type="project" value="UniProtKB-SubCell"/>
</dbReference>
<evidence type="ECO:0000256" key="7">
    <source>
        <dbReference type="RuleBase" id="RU363032"/>
    </source>
</evidence>
<evidence type="ECO:0000259" key="9">
    <source>
        <dbReference type="PROSITE" id="PS50928"/>
    </source>
</evidence>
<organism evidence="10 11">
    <name type="scientific">Microbacterium telephonicum</name>
    <dbReference type="NCBI Taxonomy" id="1714841"/>
    <lineage>
        <taxon>Bacteria</taxon>
        <taxon>Bacillati</taxon>
        <taxon>Actinomycetota</taxon>
        <taxon>Actinomycetes</taxon>
        <taxon>Micrococcales</taxon>
        <taxon>Microbacteriaceae</taxon>
        <taxon>Microbacterium</taxon>
    </lineage>
</organism>
<dbReference type="InterPro" id="IPR050366">
    <property type="entry name" value="BP-dependent_transpt_permease"/>
</dbReference>
<comment type="caution">
    <text evidence="10">The sequence shown here is derived from an EMBL/GenBank/DDBJ whole genome shotgun (WGS) entry which is preliminary data.</text>
</comment>
<dbReference type="Gene3D" id="1.10.3720.10">
    <property type="entry name" value="MetI-like"/>
    <property type="match status" value="1"/>
</dbReference>
<keyword evidence="6" id="KW-0472">Membrane</keyword>
<dbReference type="EMBL" id="RCDB01000001">
    <property type="protein sequence ID" value="RLK52680.1"/>
    <property type="molecule type" value="Genomic_DNA"/>
</dbReference>
<dbReference type="PROSITE" id="PS50928">
    <property type="entry name" value="ABC_TM1"/>
    <property type="match status" value="1"/>
</dbReference>
<protein>
    <submittedName>
        <fullName evidence="10">Peptide/nickel transport system permease protein</fullName>
    </submittedName>
</protein>
<evidence type="ECO:0000313" key="11">
    <source>
        <dbReference type="Proteomes" id="UP000273158"/>
    </source>
</evidence>
<dbReference type="InterPro" id="IPR035906">
    <property type="entry name" value="MetI-like_sf"/>
</dbReference>
<evidence type="ECO:0000256" key="4">
    <source>
        <dbReference type="ARBA" id="ARBA00022692"/>
    </source>
</evidence>
<comment type="similarity">
    <text evidence="7">Belongs to the binding-protein-dependent transport system permease family.</text>
</comment>
<keyword evidence="3" id="KW-1003">Cell membrane</keyword>
<evidence type="ECO:0000256" key="8">
    <source>
        <dbReference type="SAM" id="MobiDB-lite"/>
    </source>
</evidence>
<feature type="domain" description="ABC transmembrane type-1" evidence="9">
    <location>
        <begin position="73"/>
        <end position="258"/>
    </location>
</feature>
<dbReference type="InterPro" id="IPR000515">
    <property type="entry name" value="MetI-like"/>
</dbReference>
<sequence>MRDILRLRTGRVAVVLLLSIVLLAVLGPVLAPYDPLQGSDDILAGPSAAHWLGTDNLGRDVLSRLLHGAPLSVFGTALLGAIALVVGAVPGILSVFLGRSFEWVSLRVVDTLISLPFLVFAVAITALLGNGLLQALVAVGVLISPLFFRVARAATLQVAGSQYVEAALLSGATVPFVVRRHVTGKVLPVIGVALANTLGAGLVVVASLSFLGIGVQPPTPTWGGDLAADLRYLPLKPFAPVFPAALIMITVLGLNLLADALRDVTGEAGRALLARTGARRRSGTDRPGSGGPASDRPATDRPAPARTAPEGVSA</sequence>
<dbReference type="AlphaFoldDB" id="A0A498CI33"/>
<evidence type="ECO:0000256" key="5">
    <source>
        <dbReference type="ARBA" id="ARBA00022989"/>
    </source>
</evidence>
<dbReference type="SUPFAM" id="SSF161098">
    <property type="entry name" value="MetI-like"/>
    <property type="match status" value="1"/>
</dbReference>
<evidence type="ECO:0000256" key="1">
    <source>
        <dbReference type="ARBA" id="ARBA00004651"/>
    </source>
</evidence>
<keyword evidence="5" id="KW-1133">Transmembrane helix</keyword>
<evidence type="ECO:0000313" key="10">
    <source>
        <dbReference type="EMBL" id="RLK52680.1"/>
    </source>
</evidence>
<keyword evidence="4" id="KW-0812">Transmembrane</keyword>
<keyword evidence="2 7" id="KW-0813">Transport</keyword>
<dbReference type="RefSeq" id="WP_241965074.1">
    <property type="nucleotide sequence ID" value="NZ_RCDB01000001.1"/>
</dbReference>
<proteinExistence type="inferred from homology"/>
<feature type="region of interest" description="Disordered" evidence="8">
    <location>
        <begin position="275"/>
        <end position="314"/>
    </location>
</feature>
<accession>A0A498CI33</accession>
<gene>
    <name evidence="10" type="ORF">C7474_0633</name>
</gene>
<keyword evidence="11" id="KW-1185">Reference proteome</keyword>
<reference evidence="10 11" key="1">
    <citation type="journal article" date="2015" name="Stand. Genomic Sci.">
        <title>Genomic Encyclopedia of Bacterial and Archaeal Type Strains, Phase III: the genomes of soil and plant-associated and newly described type strains.</title>
        <authorList>
            <person name="Whitman W.B."/>
            <person name="Woyke T."/>
            <person name="Klenk H.P."/>
            <person name="Zhou Y."/>
            <person name="Lilburn T.G."/>
            <person name="Beck B.J."/>
            <person name="De Vos P."/>
            <person name="Vandamme P."/>
            <person name="Eisen J.A."/>
            <person name="Garrity G."/>
            <person name="Hugenholtz P."/>
            <person name="Kyrpides N.C."/>
        </authorList>
    </citation>
    <scope>NUCLEOTIDE SEQUENCE [LARGE SCALE GENOMIC DNA]</scope>
    <source>
        <strain evidence="10 11">S2T63</strain>
    </source>
</reference>
<dbReference type="InterPro" id="IPR025966">
    <property type="entry name" value="OppC_N"/>
</dbReference>
<dbReference type="GO" id="GO:0055085">
    <property type="term" value="P:transmembrane transport"/>
    <property type="evidence" value="ECO:0007669"/>
    <property type="project" value="InterPro"/>
</dbReference>
<evidence type="ECO:0000256" key="2">
    <source>
        <dbReference type="ARBA" id="ARBA00022448"/>
    </source>
</evidence>
<feature type="compositionally biased region" description="Low complexity" evidence="8">
    <location>
        <begin position="292"/>
        <end position="314"/>
    </location>
</feature>
<dbReference type="CDD" id="cd06261">
    <property type="entry name" value="TM_PBP2"/>
    <property type="match status" value="1"/>
</dbReference>
<name>A0A498CI33_9MICO</name>
<dbReference type="Proteomes" id="UP000273158">
    <property type="component" value="Unassembled WGS sequence"/>
</dbReference>
<comment type="subcellular location">
    <subcellularLocation>
        <location evidence="1 7">Cell membrane</location>
        <topology evidence="1 7">Multi-pass membrane protein</topology>
    </subcellularLocation>
</comment>
<dbReference type="PANTHER" id="PTHR43386">
    <property type="entry name" value="OLIGOPEPTIDE TRANSPORT SYSTEM PERMEASE PROTEIN APPC"/>
    <property type="match status" value="1"/>
</dbReference>
<evidence type="ECO:0000256" key="6">
    <source>
        <dbReference type="ARBA" id="ARBA00023136"/>
    </source>
</evidence>